<evidence type="ECO:0000313" key="2">
    <source>
        <dbReference type="EMBL" id="ATZ21892.1"/>
    </source>
</evidence>
<dbReference type="Gene3D" id="3.40.50.10490">
    <property type="entry name" value="Glucose-6-phosphate isomerase like protein, domain 1"/>
    <property type="match status" value="1"/>
</dbReference>
<dbReference type="InterPro" id="IPR046348">
    <property type="entry name" value="SIS_dom_sf"/>
</dbReference>
<dbReference type="PANTHER" id="PTHR30514:SF1">
    <property type="entry name" value="HTH-TYPE TRANSCRIPTIONAL REGULATOR HEXR-RELATED"/>
    <property type="match status" value="1"/>
</dbReference>
<dbReference type="InterPro" id="IPR035472">
    <property type="entry name" value="RpiR-like_SIS"/>
</dbReference>
<dbReference type="CDD" id="cd05013">
    <property type="entry name" value="SIS_RpiR"/>
    <property type="match status" value="1"/>
</dbReference>
<evidence type="ECO:0000259" key="1">
    <source>
        <dbReference type="PROSITE" id="PS51464"/>
    </source>
</evidence>
<dbReference type="KEGG" id="mtab:MTABA_v1c07000"/>
<accession>A0A2K8P557</accession>
<feature type="domain" description="SIS" evidence="1">
    <location>
        <begin position="115"/>
        <end position="255"/>
    </location>
</feature>
<name>A0A2K8P557_9MOLU</name>
<dbReference type="RefSeq" id="WP_100679811.1">
    <property type="nucleotide sequence ID" value="NZ_CP024969.1"/>
</dbReference>
<dbReference type="SUPFAM" id="SSF53697">
    <property type="entry name" value="SIS domain"/>
    <property type="match status" value="1"/>
</dbReference>
<dbReference type="GO" id="GO:0097367">
    <property type="term" value="F:carbohydrate derivative binding"/>
    <property type="evidence" value="ECO:0007669"/>
    <property type="project" value="InterPro"/>
</dbReference>
<protein>
    <recommendedName>
        <fullName evidence="1">SIS domain-containing protein</fullName>
    </recommendedName>
</protein>
<dbReference type="Proteomes" id="UP000232223">
    <property type="component" value="Chromosome"/>
</dbReference>
<dbReference type="Gene3D" id="1.10.10.10">
    <property type="entry name" value="Winged helix-like DNA-binding domain superfamily/Winged helix DNA-binding domain"/>
    <property type="match status" value="1"/>
</dbReference>
<sequence length="268" mass="31389">MIIEKVYKASIEDQKSQKRIAETIIKEITENNKFELSVTELAEVSKASQPTTTRFINEIYPQGNYKTFKEKLNNEIKIYFKSNYEKNNLEDNKERILLDITNTLQRIDEKEIISASNLLVKADKINIASLGGNYSIKYLFEHKLTKIGKNVMLSLDWHQQLINLNFMSKNDVLVVISYSLDKNEISKIIEKAMQKKIKIILLTGEFENKWDEKVNVVLKVSSSDAKFRSFSFTSKTCMNLIIEMIFREMLKNILPKNDVIEEWKWQNK</sequence>
<dbReference type="InterPro" id="IPR036388">
    <property type="entry name" value="WH-like_DNA-bd_sf"/>
</dbReference>
<keyword evidence="3" id="KW-1185">Reference proteome</keyword>
<dbReference type="AlphaFoldDB" id="A0A2K8P557"/>
<dbReference type="InterPro" id="IPR047640">
    <property type="entry name" value="RpiR-like"/>
</dbReference>
<dbReference type="PROSITE" id="PS51464">
    <property type="entry name" value="SIS"/>
    <property type="match status" value="1"/>
</dbReference>
<dbReference type="PANTHER" id="PTHR30514">
    <property type="entry name" value="GLUCOKINASE"/>
    <property type="match status" value="1"/>
</dbReference>
<dbReference type="GO" id="GO:0003700">
    <property type="term" value="F:DNA-binding transcription factor activity"/>
    <property type="evidence" value="ECO:0007669"/>
    <property type="project" value="InterPro"/>
</dbReference>
<dbReference type="GO" id="GO:1901135">
    <property type="term" value="P:carbohydrate derivative metabolic process"/>
    <property type="evidence" value="ECO:0007669"/>
    <property type="project" value="InterPro"/>
</dbReference>
<dbReference type="Pfam" id="PF01380">
    <property type="entry name" value="SIS"/>
    <property type="match status" value="1"/>
</dbReference>
<proteinExistence type="predicted"/>
<organism evidence="2 3">
    <name type="scientific">Mesoplasma tabanidae</name>
    <dbReference type="NCBI Taxonomy" id="219745"/>
    <lineage>
        <taxon>Bacteria</taxon>
        <taxon>Bacillati</taxon>
        <taxon>Mycoplasmatota</taxon>
        <taxon>Mollicutes</taxon>
        <taxon>Entomoplasmatales</taxon>
        <taxon>Entomoplasmataceae</taxon>
        <taxon>Mesoplasma</taxon>
    </lineage>
</organism>
<evidence type="ECO:0000313" key="3">
    <source>
        <dbReference type="Proteomes" id="UP000232223"/>
    </source>
</evidence>
<gene>
    <name evidence="2" type="ORF">MTABA_v1c07000</name>
</gene>
<dbReference type="GO" id="GO:0003677">
    <property type="term" value="F:DNA binding"/>
    <property type="evidence" value="ECO:0007669"/>
    <property type="project" value="InterPro"/>
</dbReference>
<dbReference type="InterPro" id="IPR001347">
    <property type="entry name" value="SIS_dom"/>
</dbReference>
<dbReference type="OrthoDB" id="370421at2"/>
<reference evidence="2 3" key="1">
    <citation type="submission" date="2017-11" db="EMBL/GenBank/DDBJ databases">
        <title>Genome sequence of Mesoplasma tabanidae BARC 857 (ATCC 49584).</title>
        <authorList>
            <person name="Lo W.-S."/>
            <person name="Kuo C.-H."/>
        </authorList>
    </citation>
    <scope>NUCLEOTIDE SEQUENCE [LARGE SCALE GENOMIC DNA]</scope>
    <source>
        <strain evidence="2 3">BARC 857</strain>
    </source>
</reference>
<dbReference type="EMBL" id="CP024969">
    <property type="protein sequence ID" value="ATZ21892.1"/>
    <property type="molecule type" value="Genomic_DNA"/>
</dbReference>